<dbReference type="EMBL" id="LCBL01000001">
    <property type="protein sequence ID" value="KKS09824.1"/>
    <property type="molecule type" value="Genomic_DNA"/>
</dbReference>
<dbReference type="CDD" id="cd06223">
    <property type="entry name" value="PRTases_typeI"/>
    <property type="match status" value="1"/>
</dbReference>
<dbReference type="Gene3D" id="3.40.50.2020">
    <property type="match status" value="1"/>
</dbReference>
<evidence type="ECO:0000313" key="3">
    <source>
        <dbReference type="Proteomes" id="UP000033869"/>
    </source>
</evidence>
<dbReference type="Pfam" id="PF00156">
    <property type="entry name" value="Pribosyltran"/>
    <property type="match status" value="1"/>
</dbReference>
<keyword evidence="2" id="KW-0328">Glycosyltransferase</keyword>
<organism evidence="2 3">
    <name type="scientific">candidate division CPR2 bacterium GW2011_GWC1_41_48</name>
    <dbReference type="NCBI Taxonomy" id="1618344"/>
    <lineage>
        <taxon>Bacteria</taxon>
        <taxon>Bacteria division CPR2</taxon>
    </lineage>
</organism>
<evidence type="ECO:0000259" key="1">
    <source>
        <dbReference type="Pfam" id="PF00156"/>
    </source>
</evidence>
<dbReference type="AlphaFoldDB" id="A0A0G0W9Y8"/>
<gene>
    <name evidence="2" type="ORF">UU65_C0001G0229</name>
</gene>
<dbReference type="Gene3D" id="3.30.1310.20">
    <property type="entry name" value="PRTase-like"/>
    <property type="match status" value="1"/>
</dbReference>
<name>A0A0G0W9Y8_UNCC2</name>
<accession>A0A0G0W9Y8</accession>
<proteinExistence type="predicted"/>
<comment type="caution">
    <text evidence="2">The sequence shown here is derived from an EMBL/GenBank/DDBJ whole genome shotgun (WGS) entry which is preliminary data.</text>
</comment>
<sequence>MFKNRVEAGKELASHLLKYKSENGIVLGLPRGGVVPACKVAKALNWPLDVFISRKITAPLNPEYAIGAITENGLLELNDELISELPDIDAEYIAHEIKHQKEEIARRKELFRNGRDLPDLKKKTVILVDDGVATGFTLLAAINSLRKLGAKKIIAAVPIVPKEIKKAFNEKVDQFIALKTPEVFFAVGEFYEEFPQVEDEEVIKILQKK</sequence>
<dbReference type="InterPro" id="IPR000836">
    <property type="entry name" value="PRTase_dom"/>
</dbReference>
<dbReference type="GO" id="GO:0016757">
    <property type="term" value="F:glycosyltransferase activity"/>
    <property type="evidence" value="ECO:0007669"/>
    <property type="project" value="UniProtKB-KW"/>
</dbReference>
<dbReference type="InterPro" id="IPR029057">
    <property type="entry name" value="PRTase-like"/>
</dbReference>
<feature type="domain" description="Phosphoribosyltransferase" evidence="1">
    <location>
        <begin position="6"/>
        <end position="166"/>
    </location>
</feature>
<dbReference type="Proteomes" id="UP000033869">
    <property type="component" value="Unassembled WGS sequence"/>
</dbReference>
<dbReference type="PATRIC" id="fig|1618344.3.peg.240"/>
<evidence type="ECO:0000313" key="2">
    <source>
        <dbReference type="EMBL" id="KKS09824.1"/>
    </source>
</evidence>
<dbReference type="SUPFAM" id="SSF53271">
    <property type="entry name" value="PRTase-like"/>
    <property type="match status" value="1"/>
</dbReference>
<keyword evidence="2" id="KW-0808">Transferase</keyword>
<protein>
    <submittedName>
        <fullName evidence="2">Phosphoribosyltransferase</fullName>
    </submittedName>
</protein>
<reference evidence="2 3" key="1">
    <citation type="journal article" date="2015" name="Nature">
        <title>rRNA introns, odd ribosomes, and small enigmatic genomes across a large radiation of phyla.</title>
        <authorList>
            <person name="Brown C.T."/>
            <person name="Hug L.A."/>
            <person name="Thomas B.C."/>
            <person name="Sharon I."/>
            <person name="Castelle C.J."/>
            <person name="Singh A."/>
            <person name="Wilkins M.J."/>
            <person name="Williams K.H."/>
            <person name="Banfield J.F."/>
        </authorList>
    </citation>
    <scope>NUCLEOTIDE SEQUENCE [LARGE SCALE GENOMIC DNA]</scope>
</reference>